<feature type="transmembrane region" description="Helical" evidence="1">
    <location>
        <begin position="21"/>
        <end position="42"/>
    </location>
</feature>
<accession>A0AAX3T7K4</accession>
<dbReference type="Proteomes" id="UP001213504">
    <property type="component" value="Chromosome"/>
</dbReference>
<dbReference type="AlphaFoldDB" id="A0AAX3T7K4"/>
<protein>
    <recommendedName>
        <fullName evidence="4">DUF4345 domain-containing protein</fullName>
    </recommendedName>
</protein>
<evidence type="ECO:0000256" key="1">
    <source>
        <dbReference type="SAM" id="Phobius"/>
    </source>
</evidence>
<feature type="transmembrane region" description="Helical" evidence="1">
    <location>
        <begin position="93"/>
        <end position="111"/>
    </location>
</feature>
<reference evidence="2" key="1">
    <citation type="submission" date="2023-04" db="EMBL/GenBank/DDBJ databases">
        <title>Complete genome sequence of a phthalic acid esters degrading bacterial strain.</title>
        <authorList>
            <person name="Weng L."/>
            <person name="Jia Y."/>
            <person name="Ren L."/>
        </authorList>
    </citation>
    <scope>NUCLEOTIDE SEQUENCE</scope>
    <source>
        <strain evidence="2">RL-LY01</strain>
    </source>
</reference>
<evidence type="ECO:0008006" key="4">
    <source>
        <dbReference type="Google" id="ProtNLM"/>
    </source>
</evidence>
<evidence type="ECO:0000313" key="2">
    <source>
        <dbReference type="EMBL" id="WFP24848.1"/>
    </source>
</evidence>
<keyword evidence="1" id="KW-0812">Transmembrane</keyword>
<feature type="transmembrane region" description="Helical" evidence="1">
    <location>
        <begin position="117"/>
        <end position="138"/>
    </location>
</feature>
<gene>
    <name evidence="2" type="ORF">P9A14_22485</name>
</gene>
<feature type="transmembrane region" description="Helical" evidence="1">
    <location>
        <begin position="62"/>
        <end position="86"/>
    </location>
</feature>
<keyword evidence="1" id="KW-0472">Membrane</keyword>
<sequence length="155" mass="16421">MTAPADSLDERGIGNRRTGTAWTLAGMELFVSLSALAGGSAIMTDQWSMPREWLTHTPFETWTAPGVALIAVVALPHLVAAVVAAVPSVPARLGIIGGLLAGSSLMVWIIIQIALLHVFFFLQPVLFVVGIGEIALAIRWRRVRCPSTPGDGAEP</sequence>
<proteinExistence type="predicted"/>
<organism evidence="2 3">
    <name type="scientific">Gordonia hongkongensis</name>
    <dbReference type="NCBI Taxonomy" id="1701090"/>
    <lineage>
        <taxon>Bacteria</taxon>
        <taxon>Bacillati</taxon>
        <taxon>Actinomycetota</taxon>
        <taxon>Actinomycetes</taxon>
        <taxon>Mycobacteriales</taxon>
        <taxon>Gordoniaceae</taxon>
        <taxon>Gordonia</taxon>
    </lineage>
</organism>
<evidence type="ECO:0000313" key="3">
    <source>
        <dbReference type="Proteomes" id="UP001213504"/>
    </source>
</evidence>
<dbReference type="RefSeq" id="WP_137810172.1">
    <property type="nucleotide sequence ID" value="NZ_CBDRND010000016.1"/>
</dbReference>
<name>A0AAX3T7K4_9ACTN</name>
<dbReference type="EMBL" id="CP121270">
    <property type="protein sequence ID" value="WFP24848.1"/>
    <property type="molecule type" value="Genomic_DNA"/>
</dbReference>
<keyword evidence="1" id="KW-1133">Transmembrane helix</keyword>